<dbReference type="Gene3D" id="3.90.550.10">
    <property type="entry name" value="Spore Coat Polysaccharide Biosynthesis Protein SpsA, Chain A"/>
    <property type="match status" value="1"/>
</dbReference>
<feature type="region of interest" description="Disordered" evidence="14">
    <location>
        <begin position="1"/>
        <end position="20"/>
    </location>
</feature>
<feature type="compositionally biased region" description="Basic and acidic residues" evidence="14">
    <location>
        <begin position="127"/>
        <end position="138"/>
    </location>
</feature>
<evidence type="ECO:0000256" key="12">
    <source>
        <dbReference type="ARBA" id="ARBA00052293"/>
    </source>
</evidence>
<feature type="region of interest" description="Disordered" evidence="14">
    <location>
        <begin position="97"/>
        <end position="170"/>
    </location>
</feature>
<comment type="catalytic activity">
    <reaction evidence="11">
        <text>[1,4-alpha-D-glucosyl](n)-L-tyrosyl-[glycogenin] + UDP-alpha-D-glucose = [1,4-alpha-D-glucosyl](n+1)-L-tyrosyl-[glycogenin] + UDP + H(+)</text>
        <dbReference type="Rhea" id="RHEA:56560"/>
        <dbReference type="Rhea" id="RHEA-COMP:14606"/>
        <dbReference type="Rhea" id="RHEA-COMP:14607"/>
        <dbReference type="ChEBI" id="CHEBI:15378"/>
        <dbReference type="ChEBI" id="CHEBI:58223"/>
        <dbReference type="ChEBI" id="CHEBI:58885"/>
        <dbReference type="ChEBI" id="CHEBI:140574"/>
        <dbReference type="EC" id="2.4.1.186"/>
    </reaction>
</comment>
<keyword evidence="6" id="KW-0320">Glycogen biosynthesis</keyword>
<comment type="cofactor">
    <cofactor evidence="1">
        <name>Mn(2+)</name>
        <dbReference type="ChEBI" id="CHEBI:29035"/>
    </cofactor>
</comment>
<evidence type="ECO:0000256" key="8">
    <source>
        <dbReference type="ARBA" id="ARBA00023211"/>
    </source>
</evidence>
<dbReference type="FunFam" id="3.90.550.10:FF:000092">
    <property type="entry name" value="Glycogenin 2"/>
    <property type="match status" value="1"/>
</dbReference>
<name>A0A8X6PDH5_NEPPI</name>
<dbReference type="GO" id="GO:0005737">
    <property type="term" value="C:cytoplasm"/>
    <property type="evidence" value="ECO:0007669"/>
    <property type="project" value="UniProtKB-SubCell"/>
</dbReference>
<evidence type="ECO:0000313" key="15">
    <source>
        <dbReference type="EMBL" id="GFT64478.1"/>
    </source>
</evidence>
<dbReference type="GO" id="GO:0005978">
    <property type="term" value="P:glycogen biosynthetic process"/>
    <property type="evidence" value="ECO:0007669"/>
    <property type="project" value="UniProtKB-KW"/>
</dbReference>
<evidence type="ECO:0000256" key="10">
    <source>
        <dbReference type="ARBA" id="ARBA00038934"/>
    </source>
</evidence>
<evidence type="ECO:0000256" key="9">
    <source>
        <dbReference type="ARBA" id="ARBA00038162"/>
    </source>
</evidence>
<dbReference type="OrthoDB" id="6432516at2759"/>
<reference evidence="15" key="1">
    <citation type="submission" date="2020-08" db="EMBL/GenBank/DDBJ databases">
        <title>Multicomponent nature underlies the extraordinary mechanical properties of spider dragline silk.</title>
        <authorList>
            <person name="Kono N."/>
            <person name="Nakamura H."/>
            <person name="Mori M."/>
            <person name="Yoshida Y."/>
            <person name="Ohtoshi R."/>
            <person name="Malay A.D."/>
            <person name="Moran D.A.P."/>
            <person name="Tomita M."/>
            <person name="Numata K."/>
            <person name="Arakawa K."/>
        </authorList>
    </citation>
    <scope>NUCLEOTIDE SEQUENCE</scope>
</reference>
<comment type="function">
    <text evidence="13">Self-glucosylating initiator of glycogen synthesis. It catalyzes the formation of a short alpha (1,4)-glucosyl chain covalently attached via a glucose 1-O-tyrosyl linkage to internal tyrosine residues and these chains act as primers for the elongation reaction catalyzed by glycogen synthase.</text>
</comment>
<keyword evidence="8" id="KW-0464">Manganese</keyword>
<dbReference type="EMBL" id="BMAW01068446">
    <property type="protein sequence ID" value="GFT64478.1"/>
    <property type="molecule type" value="Genomic_DNA"/>
</dbReference>
<gene>
    <name evidence="15" type="primary">Gyg1</name>
    <name evidence="15" type="ORF">NPIL_210061</name>
</gene>
<dbReference type="Proteomes" id="UP000887013">
    <property type="component" value="Unassembled WGS sequence"/>
</dbReference>
<dbReference type="EC" id="2.4.1.186" evidence="10"/>
<dbReference type="InterPro" id="IPR029044">
    <property type="entry name" value="Nucleotide-diphossugar_trans"/>
</dbReference>
<evidence type="ECO:0000256" key="5">
    <source>
        <dbReference type="ARBA" id="ARBA00022723"/>
    </source>
</evidence>
<evidence type="ECO:0000256" key="2">
    <source>
        <dbReference type="ARBA" id="ARBA00004496"/>
    </source>
</evidence>
<proteinExistence type="inferred from homology"/>
<keyword evidence="16" id="KW-1185">Reference proteome</keyword>
<organism evidence="15 16">
    <name type="scientific">Nephila pilipes</name>
    <name type="common">Giant wood spider</name>
    <name type="synonym">Nephila maculata</name>
    <dbReference type="NCBI Taxonomy" id="299642"/>
    <lineage>
        <taxon>Eukaryota</taxon>
        <taxon>Metazoa</taxon>
        <taxon>Ecdysozoa</taxon>
        <taxon>Arthropoda</taxon>
        <taxon>Chelicerata</taxon>
        <taxon>Arachnida</taxon>
        <taxon>Araneae</taxon>
        <taxon>Araneomorphae</taxon>
        <taxon>Entelegynae</taxon>
        <taxon>Araneoidea</taxon>
        <taxon>Nephilidae</taxon>
        <taxon>Nephila</taxon>
    </lineage>
</organism>
<dbReference type="SUPFAM" id="SSF53448">
    <property type="entry name" value="Nucleotide-diphospho-sugar transferases"/>
    <property type="match status" value="1"/>
</dbReference>
<keyword evidence="3" id="KW-0963">Cytoplasm</keyword>
<keyword evidence="7" id="KW-0325">Glycoprotein</keyword>
<accession>A0A8X6PDH5</accession>
<evidence type="ECO:0000256" key="7">
    <source>
        <dbReference type="ARBA" id="ARBA00023180"/>
    </source>
</evidence>
<comment type="subcellular location">
    <subcellularLocation>
        <location evidence="2">Cytoplasm</location>
    </subcellularLocation>
</comment>
<feature type="compositionally biased region" description="Basic residues" evidence="14">
    <location>
        <begin position="154"/>
        <end position="168"/>
    </location>
</feature>
<evidence type="ECO:0000256" key="14">
    <source>
        <dbReference type="SAM" id="MobiDB-lite"/>
    </source>
</evidence>
<sequence>MAESQKNILKDKERGESPAAQTLNDCKPCLKHAAENISRKITPDMNNDDSMCKNCSKTILSYIFLIQDMLDGLARKIYCDQDSSHCIQCLRRDSRSTDSLTDEKSSPVKDISDFKSESSPDLNGYSEDTKTSGDEKSEANSTLSSCSAAEVSTKPKRSKKVSSRRNSRRISMEVKENESYVNRNGWQTNFLYNVSPMTVSNCPSYTSRNDQNRITVFTNGTYNSAEDIPVINKENKSVFNKYSNIDSEEISTAPSKLPQHSVKSRTFPEVISSEVSKHYEQHVCCKESNPVYNEAGAVDSMKSHIIDIKKSSENSMNVENEKTVIAPLGIKHEVITQANDKTTENLNTLHNSLCKHASISTEAAILTEAFVTICRNNAEALGCLVLGSSLLLSRTTKQLCVLVFEGVDTRFKESLSSVFHVVRHVRNLNSVNGTNLEYLDQIGLEKLNIWRLLQFKKCVFLNPDCLVLRNCDELFQYDELSAVPDVGWPDCFNSGVFVFVPSVITFTKLVELSQIQGQNNGGDQILLNSYFNMWSSDISKKLSFIYNLMQNASYTYAPALE</sequence>
<dbReference type="PANTHER" id="PTHR11183">
    <property type="entry name" value="GLYCOGENIN SUBFAMILY MEMBER"/>
    <property type="match status" value="1"/>
</dbReference>
<evidence type="ECO:0000313" key="16">
    <source>
        <dbReference type="Proteomes" id="UP000887013"/>
    </source>
</evidence>
<evidence type="ECO:0000256" key="13">
    <source>
        <dbReference type="ARBA" id="ARBA00057883"/>
    </source>
</evidence>
<feature type="compositionally biased region" description="Basic and acidic residues" evidence="14">
    <location>
        <begin position="97"/>
        <end position="118"/>
    </location>
</feature>
<comment type="caution">
    <text evidence="15">The sequence shown here is derived from an EMBL/GenBank/DDBJ whole genome shotgun (WGS) entry which is preliminary data.</text>
</comment>
<keyword evidence="4" id="KW-0808">Transferase</keyword>
<evidence type="ECO:0000256" key="1">
    <source>
        <dbReference type="ARBA" id="ARBA00001936"/>
    </source>
</evidence>
<protein>
    <recommendedName>
        <fullName evidence="10">glycogenin glucosyltransferase</fullName>
        <ecNumber evidence="10">2.4.1.186</ecNumber>
    </recommendedName>
</protein>
<evidence type="ECO:0000256" key="4">
    <source>
        <dbReference type="ARBA" id="ARBA00022679"/>
    </source>
</evidence>
<feature type="non-terminal residue" evidence="15">
    <location>
        <position position="1"/>
    </location>
</feature>
<dbReference type="GO" id="GO:0008466">
    <property type="term" value="F:glycogenin glucosyltransferase activity"/>
    <property type="evidence" value="ECO:0007669"/>
    <property type="project" value="UniProtKB-EC"/>
</dbReference>
<dbReference type="InterPro" id="IPR050587">
    <property type="entry name" value="GNT1/Glycosyltrans_8"/>
</dbReference>
<dbReference type="AlphaFoldDB" id="A0A8X6PDH5"/>
<evidence type="ECO:0000256" key="6">
    <source>
        <dbReference type="ARBA" id="ARBA00023056"/>
    </source>
</evidence>
<evidence type="ECO:0000256" key="3">
    <source>
        <dbReference type="ARBA" id="ARBA00022490"/>
    </source>
</evidence>
<evidence type="ECO:0000256" key="11">
    <source>
        <dbReference type="ARBA" id="ARBA00050886"/>
    </source>
</evidence>
<dbReference type="GO" id="GO:0046872">
    <property type="term" value="F:metal ion binding"/>
    <property type="evidence" value="ECO:0007669"/>
    <property type="project" value="UniProtKB-KW"/>
</dbReference>
<comment type="similarity">
    <text evidence="9">Belongs to the glycosyltransferase 8 family. Glycogenin subfamily.</text>
</comment>
<keyword evidence="5" id="KW-0479">Metal-binding</keyword>
<comment type="catalytic activity">
    <reaction evidence="12">
        <text>L-tyrosyl-[glycogenin] + UDP-alpha-D-glucose = alpha-D-glucosyl-L-tyrosyl-[glycogenin] + UDP + H(+)</text>
        <dbReference type="Rhea" id="RHEA:23360"/>
        <dbReference type="Rhea" id="RHEA-COMP:14604"/>
        <dbReference type="Rhea" id="RHEA-COMP:14605"/>
        <dbReference type="ChEBI" id="CHEBI:15378"/>
        <dbReference type="ChEBI" id="CHEBI:46858"/>
        <dbReference type="ChEBI" id="CHEBI:58223"/>
        <dbReference type="ChEBI" id="CHEBI:58885"/>
        <dbReference type="ChEBI" id="CHEBI:140573"/>
        <dbReference type="EC" id="2.4.1.186"/>
    </reaction>
</comment>